<sequence length="38" mass="4387">MTGFISNRGKLSEVRQSSDSFEREKRKVVRSTPKFGQL</sequence>
<keyword evidence="3" id="KW-1185">Reference proteome</keyword>
<gene>
    <name evidence="2" type="ORF">SAMD00020551_4169</name>
</gene>
<protein>
    <submittedName>
        <fullName evidence="2">Uncharacterized protein</fullName>
    </submittedName>
</protein>
<accession>A0A0A8X7W2</accession>
<name>A0A0A8X7W2_MESS1</name>
<feature type="region of interest" description="Disordered" evidence="1">
    <location>
        <begin position="1"/>
        <end position="38"/>
    </location>
</feature>
<comment type="caution">
    <text evidence="2">The sequence shown here is derived from an EMBL/GenBank/DDBJ whole genome shotgun (WGS) entry which is preliminary data.</text>
</comment>
<organism evidence="2 3">
    <name type="scientific">Mesobacillus selenatarsenatis (strain DSM 18680 / JCM 14380 / FERM P-15431 / SF-1)</name>
    <dbReference type="NCBI Taxonomy" id="1321606"/>
    <lineage>
        <taxon>Bacteria</taxon>
        <taxon>Bacillati</taxon>
        <taxon>Bacillota</taxon>
        <taxon>Bacilli</taxon>
        <taxon>Bacillales</taxon>
        <taxon>Bacillaceae</taxon>
        <taxon>Mesobacillus</taxon>
    </lineage>
</organism>
<dbReference type="Proteomes" id="UP000031014">
    <property type="component" value="Unassembled WGS sequence"/>
</dbReference>
<reference evidence="2 3" key="1">
    <citation type="submission" date="2013-06" db="EMBL/GenBank/DDBJ databases">
        <title>Whole genome shotgun sequence of Bacillus selenatarsenatis SF-1.</title>
        <authorList>
            <person name="Kuroda M."/>
            <person name="Sei K."/>
            <person name="Yamashita M."/>
            <person name="Ike M."/>
        </authorList>
    </citation>
    <scope>NUCLEOTIDE SEQUENCE [LARGE SCALE GENOMIC DNA]</scope>
    <source>
        <strain evidence="2 3">SF-1</strain>
    </source>
</reference>
<evidence type="ECO:0000313" key="3">
    <source>
        <dbReference type="Proteomes" id="UP000031014"/>
    </source>
</evidence>
<dbReference type="EMBL" id="BASE01000103">
    <property type="protein sequence ID" value="GAM15998.1"/>
    <property type="molecule type" value="Genomic_DNA"/>
</dbReference>
<proteinExistence type="predicted"/>
<dbReference type="AlphaFoldDB" id="A0A0A8X7W2"/>
<evidence type="ECO:0000313" key="2">
    <source>
        <dbReference type="EMBL" id="GAM15998.1"/>
    </source>
</evidence>
<evidence type="ECO:0000256" key="1">
    <source>
        <dbReference type="SAM" id="MobiDB-lite"/>
    </source>
</evidence>